<protein>
    <submittedName>
        <fullName evidence="1">Uncharacterized protein</fullName>
    </submittedName>
</protein>
<sequence>MPIPGDNGRPMLEKEAQEKRITDVANTGACVQKEVKIMPAAPKEKCIFGEI</sequence>
<evidence type="ECO:0000313" key="1">
    <source>
        <dbReference type="EMBL" id="CAB4133962.1"/>
    </source>
</evidence>
<accession>A0A6J5LK87</accession>
<dbReference type="EMBL" id="LR796278">
    <property type="protein sequence ID" value="CAB4133962.1"/>
    <property type="molecule type" value="Genomic_DNA"/>
</dbReference>
<gene>
    <name evidence="1" type="ORF">UFOVP265_49</name>
</gene>
<reference evidence="1" key="1">
    <citation type="submission" date="2020-04" db="EMBL/GenBank/DDBJ databases">
        <authorList>
            <person name="Chiriac C."/>
            <person name="Salcher M."/>
            <person name="Ghai R."/>
            <person name="Kavagutti S V."/>
        </authorList>
    </citation>
    <scope>NUCLEOTIDE SEQUENCE</scope>
</reference>
<proteinExistence type="predicted"/>
<organism evidence="1">
    <name type="scientific">uncultured Caudovirales phage</name>
    <dbReference type="NCBI Taxonomy" id="2100421"/>
    <lineage>
        <taxon>Viruses</taxon>
        <taxon>Duplodnaviria</taxon>
        <taxon>Heunggongvirae</taxon>
        <taxon>Uroviricota</taxon>
        <taxon>Caudoviricetes</taxon>
        <taxon>Peduoviridae</taxon>
        <taxon>Maltschvirus</taxon>
        <taxon>Maltschvirus maltsch</taxon>
    </lineage>
</organism>
<name>A0A6J5LK87_9CAUD</name>